<evidence type="ECO:0000256" key="15">
    <source>
        <dbReference type="ARBA" id="ARBA00037235"/>
    </source>
</evidence>
<evidence type="ECO:0000256" key="14">
    <source>
        <dbReference type="ARBA" id="ARBA00023329"/>
    </source>
</evidence>
<dbReference type="Gene3D" id="2.120.10.10">
    <property type="match status" value="1"/>
</dbReference>
<evidence type="ECO:0000256" key="10">
    <source>
        <dbReference type="ARBA" id="ARBA00023098"/>
    </source>
</evidence>
<dbReference type="RefSeq" id="WP_377087632.1">
    <property type="nucleotide sequence ID" value="NZ_JBHSJL010000014.1"/>
</dbReference>
<comment type="function">
    <text evidence="15">Catalyzes the removal of sialic acid (N-acetylneuraminic acid) moieties from glycoproteins and glycolipids. To be active, it is strictly dependent on its presence in the multienzyme complex. Appears to have a preference for alpha 2-3 and alpha 2-6 sialyl linkage.</text>
</comment>
<keyword evidence="11" id="KW-0472">Membrane</keyword>
<keyword evidence="6" id="KW-0597">Phosphoprotein</keyword>
<keyword evidence="14" id="KW-0968">Cytoplasmic vesicle</keyword>
<evidence type="ECO:0000256" key="16">
    <source>
        <dbReference type="ARBA" id="ARBA00038519"/>
    </source>
</evidence>
<accession>A0ABW4ZCK2</accession>
<dbReference type="GO" id="GO:0016798">
    <property type="term" value="F:hydrolase activity, acting on glycosyl bonds"/>
    <property type="evidence" value="ECO:0007669"/>
    <property type="project" value="UniProtKB-KW"/>
</dbReference>
<proteinExistence type="predicted"/>
<dbReference type="InterPro" id="IPR026856">
    <property type="entry name" value="Sialidase_fam"/>
</dbReference>
<evidence type="ECO:0000259" key="20">
    <source>
        <dbReference type="Pfam" id="PF13088"/>
    </source>
</evidence>
<dbReference type="Proteomes" id="UP001597389">
    <property type="component" value="Unassembled WGS sequence"/>
</dbReference>
<keyword evidence="21" id="KW-0326">Glycosidase</keyword>
<comment type="subunit">
    <text evidence="16">Interacts with cathepsin A (protective protein), beta-galactosidase and N-acetylgalactosamine-6-sulfate sulfatase in a multienzyme complex.</text>
</comment>
<keyword evidence="22" id="KW-1185">Reference proteome</keyword>
<evidence type="ECO:0000256" key="4">
    <source>
        <dbReference type="ARBA" id="ARBA00004541"/>
    </source>
</evidence>
<evidence type="ECO:0000313" key="22">
    <source>
        <dbReference type="Proteomes" id="UP001597389"/>
    </source>
</evidence>
<sequence length="561" mass="62233">MMKQYALLAAASVTCVLAHEAPRVVGTPPADGGRGLVRVSEEEIRHYPGKGGKQMLQSLDNGETWKAVPLAKSYPGATRMSKESPAIAKNPVTGEFMRVEPAYSSKNKMDGLYRTSGGLDGEWELVLAENGEGLKLGGILRNPIWVNNNKRVLVPGHGGGAWTWYSDDQGLSWERSNKVQSPAHKPGGVHKGTRWNHGMVEATVIELKDKKLWMVARTAQDQHYESFSEDFGKTWSPAEPSRFWGTITMPTFFRMEDGRMLFLWSNTTSLPEIETATGRGEDAFTNRDTIHAAISEDDGKTWIGFREIILDEHRNRGDYGTYKGHQDRGKHQAEVLQLDANRVLLTCGQHAMHRRLVIMDVRWLYEKERSSVIAKDGLKDWTTHQYIGKYVGHCAYNRTPGAQVQDGALRLLRVNDPSLTNQNQGATWNFPAGDTGRLTTKVRLEKGGAGLQIALCDRWFNATDHSVDQFANYVLKIDADGKTASGKKLLTPGKTHELAITWKQVGEKGEASLSLDGRKTTIKIPCQHATPNGVSYVHFYNPALGEDSNGVSILSTHAQVK</sequence>
<dbReference type="SUPFAM" id="SSF50939">
    <property type="entry name" value="Sialidases"/>
    <property type="match status" value="1"/>
</dbReference>
<keyword evidence="13" id="KW-0458">Lysosome</keyword>
<comment type="subcellular location">
    <subcellularLocation>
        <location evidence="3">Cell membrane</location>
    </subcellularLocation>
    <subcellularLocation>
        <location evidence="4">Cytoplasmic vesicle</location>
    </subcellularLocation>
    <subcellularLocation>
        <location evidence="2">Lysosome lumen</location>
    </subcellularLocation>
    <subcellularLocation>
        <location evidence="1">Lysosome membrane</location>
        <topology evidence="1">Peripheral membrane protein</topology>
        <orientation evidence="1">Lumenal side</orientation>
    </subcellularLocation>
</comment>
<keyword evidence="12" id="KW-0325">Glycoprotein</keyword>
<dbReference type="PANTHER" id="PTHR10628">
    <property type="entry name" value="SIALIDASE"/>
    <property type="match status" value="1"/>
</dbReference>
<evidence type="ECO:0000313" key="21">
    <source>
        <dbReference type="EMBL" id="MFD2159576.1"/>
    </source>
</evidence>
<evidence type="ECO:0000256" key="18">
    <source>
        <dbReference type="ARBA" id="ARBA00041332"/>
    </source>
</evidence>
<dbReference type="CDD" id="cd15482">
    <property type="entry name" value="Sialidase_non-viral"/>
    <property type="match status" value="1"/>
</dbReference>
<dbReference type="EMBL" id="JBHUJB010000047">
    <property type="protein sequence ID" value="MFD2159576.1"/>
    <property type="molecule type" value="Genomic_DNA"/>
</dbReference>
<organism evidence="21 22">
    <name type="scientific">Rubritalea tangerina</name>
    <dbReference type="NCBI Taxonomy" id="430798"/>
    <lineage>
        <taxon>Bacteria</taxon>
        <taxon>Pseudomonadati</taxon>
        <taxon>Verrucomicrobiota</taxon>
        <taxon>Verrucomicrobiia</taxon>
        <taxon>Verrucomicrobiales</taxon>
        <taxon>Rubritaleaceae</taxon>
        <taxon>Rubritalea</taxon>
    </lineage>
</organism>
<name>A0ABW4ZCK2_9BACT</name>
<protein>
    <recommendedName>
        <fullName evidence="17">Sialidase-1</fullName>
    </recommendedName>
    <alternativeName>
        <fullName evidence="19">Lysosomal sialidase</fullName>
    </alternativeName>
    <alternativeName>
        <fullName evidence="18">N-acetyl-alpha-neuraminidase 1</fullName>
    </alternativeName>
</protein>
<comment type="caution">
    <text evidence="21">The sequence shown here is derived from an EMBL/GenBank/DDBJ whole genome shotgun (WGS) entry which is preliminary data.</text>
</comment>
<evidence type="ECO:0000256" key="2">
    <source>
        <dbReference type="ARBA" id="ARBA00004227"/>
    </source>
</evidence>
<evidence type="ECO:0000256" key="17">
    <source>
        <dbReference type="ARBA" id="ARBA00040509"/>
    </source>
</evidence>
<evidence type="ECO:0000256" key="13">
    <source>
        <dbReference type="ARBA" id="ARBA00023228"/>
    </source>
</evidence>
<dbReference type="PANTHER" id="PTHR10628:SF25">
    <property type="entry name" value="SIALIDASE-1"/>
    <property type="match status" value="1"/>
</dbReference>
<keyword evidence="9 21" id="KW-0378">Hydrolase</keyword>
<evidence type="ECO:0000256" key="8">
    <source>
        <dbReference type="ARBA" id="ARBA00022737"/>
    </source>
</evidence>
<evidence type="ECO:0000256" key="11">
    <source>
        <dbReference type="ARBA" id="ARBA00023136"/>
    </source>
</evidence>
<evidence type="ECO:0000256" key="5">
    <source>
        <dbReference type="ARBA" id="ARBA00022475"/>
    </source>
</evidence>
<feature type="domain" description="Sialidase" evidence="20">
    <location>
        <begin position="131"/>
        <end position="303"/>
    </location>
</feature>
<dbReference type="InterPro" id="IPR036278">
    <property type="entry name" value="Sialidase_sf"/>
</dbReference>
<evidence type="ECO:0000256" key="12">
    <source>
        <dbReference type="ARBA" id="ARBA00023180"/>
    </source>
</evidence>
<evidence type="ECO:0000256" key="9">
    <source>
        <dbReference type="ARBA" id="ARBA00022801"/>
    </source>
</evidence>
<keyword evidence="7" id="KW-0732">Signal</keyword>
<dbReference type="Pfam" id="PF13088">
    <property type="entry name" value="BNR_2"/>
    <property type="match status" value="1"/>
</dbReference>
<evidence type="ECO:0000256" key="6">
    <source>
        <dbReference type="ARBA" id="ARBA00022553"/>
    </source>
</evidence>
<reference evidence="22" key="1">
    <citation type="journal article" date="2019" name="Int. J. Syst. Evol. Microbiol.">
        <title>The Global Catalogue of Microorganisms (GCM) 10K type strain sequencing project: providing services to taxonomists for standard genome sequencing and annotation.</title>
        <authorList>
            <consortium name="The Broad Institute Genomics Platform"/>
            <consortium name="The Broad Institute Genome Sequencing Center for Infectious Disease"/>
            <person name="Wu L."/>
            <person name="Ma J."/>
        </authorList>
    </citation>
    <scope>NUCLEOTIDE SEQUENCE [LARGE SCALE GENOMIC DNA]</scope>
    <source>
        <strain evidence="22">CCUG 57942</strain>
    </source>
</reference>
<dbReference type="InterPro" id="IPR011040">
    <property type="entry name" value="Sialidase"/>
</dbReference>
<gene>
    <name evidence="21" type="ORF">ACFSW8_11745</name>
</gene>
<keyword evidence="10" id="KW-0443">Lipid metabolism</keyword>
<keyword evidence="5" id="KW-1003">Cell membrane</keyword>
<evidence type="ECO:0000256" key="7">
    <source>
        <dbReference type="ARBA" id="ARBA00022729"/>
    </source>
</evidence>
<keyword evidence="8" id="KW-0677">Repeat</keyword>
<evidence type="ECO:0000256" key="19">
    <source>
        <dbReference type="ARBA" id="ARBA00041413"/>
    </source>
</evidence>
<evidence type="ECO:0000256" key="3">
    <source>
        <dbReference type="ARBA" id="ARBA00004236"/>
    </source>
</evidence>
<evidence type="ECO:0000256" key="1">
    <source>
        <dbReference type="ARBA" id="ARBA00004207"/>
    </source>
</evidence>